<gene>
    <name evidence="3" type="ORF">L228DRAFT_251141</name>
</gene>
<dbReference type="AlphaFoldDB" id="A0A164ZU77"/>
<sequence length="204" mass="22386">MDMLNPDDVDSAEREILQIAAEEGPFDGILGYSQGATLAAQVLIRYANENPFAAVDEMPFRFAVFINGATPGGLFALPDSEKPPQRVPLENIPEAALLFSVMKTTAGTTRLWPGRLSDGRGILTDGEVGMKLWNVDLDGIQIHVPTLHVRCLDDKSDYGEGLEKLCEPTLMSNYYHNNGHDFPRGNNELSTIAQLIRTTAERAL</sequence>
<protein>
    <recommendedName>
        <fullName evidence="2">Serine hydrolase domain-containing protein</fullName>
    </recommendedName>
</protein>
<dbReference type="EMBL" id="KV407466">
    <property type="protein sequence ID" value="KZF19524.1"/>
    <property type="molecule type" value="Genomic_DNA"/>
</dbReference>
<dbReference type="GeneID" id="28898628"/>
<dbReference type="RefSeq" id="XP_018185079.1">
    <property type="nucleotide sequence ID" value="XM_018333491.1"/>
</dbReference>
<evidence type="ECO:0000313" key="3">
    <source>
        <dbReference type="EMBL" id="KZF19524.1"/>
    </source>
</evidence>
<dbReference type="SUPFAM" id="SSF53474">
    <property type="entry name" value="alpha/beta-Hydrolases"/>
    <property type="match status" value="1"/>
</dbReference>
<dbReference type="GO" id="GO:0019748">
    <property type="term" value="P:secondary metabolic process"/>
    <property type="evidence" value="ECO:0007669"/>
    <property type="project" value="TreeGrafter"/>
</dbReference>
<dbReference type="PANTHER" id="PTHR48070:SF7">
    <property type="entry name" value="SERINE HYDROLASE FSH DOMAIN-CONTAINING PROTEIN-RELATED"/>
    <property type="match status" value="1"/>
</dbReference>
<dbReference type="Proteomes" id="UP000076632">
    <property type="component" value="Unassembled WGS sequence"/>
</dbReference>
<dbReference type="GO" id="GO:0005634">
    <property type="term" value="C:nucleus"/>
    <property type="evidence" value="ECO:0007669"/>
    <property type="project" value="TreeGrafter"/>
</dbReference>
<evidence type="ECO:0000256" key="1">
    <source>
        <dbReference type="ARBA" id="ARBA00022801"/>
    </source>
</evidence>
<dbReference type="PANTHER" id="PTHR48070">
    <property type="entry name" value="ESTERASE OVCA2"/>
    <property type="match status" value="1"/>
</dbReference>
<proteinExistence type="predicted"/>
<keyword evidence="1" id="KW-0378">Hydrolase</keyword>
<feature type="domain" description="Serine hydrolase" evidence="2">
    <location>
        <begin position="10"/>
        <end position="190"/>
    </location>
</feature>
<keyword evidence="4" id="KW-1185">Reference proteome</keyword>
<dbReference type="InterPro" id="IPR005645">
    <property type="entry name" value="FSH-like_dom"/>
</dbReference>
<dbReference type="GO" id="GO:0005737">
    <property type="term" value="C:cytoplasm"/>
    <property type="evidence" value="ECO:0007669"/>
    <property type="project" value="TreeGrafter"/>
</dbReference>
<dbReference type="Pfam" id="PF03959">
    <property type="entry name" value="FSH1"/>
    <property type="match status" value="1"/>
</dbReference>
<dbReference type="InterPro" id="IPR050593">
    <property type="entry name" value="LovG"/>
</dbReference>
<accession>A0A164ZU77</accession>
<dbReference type="Gene3D" id="3.40.50.1820">
    <property type="entry name" value="alpha/beta hydrolase"/>
    <property type="match status" value="1"/>
</dbReference>
<reference evidence="3 4" key="1">
    <citation type="journal article" date="2016" name="Fungal Biol.">
        <title>The genome of Xylona heveae provides a window into fungal endophytism.</title>
        <authorList>
            <person name="Gazis R."/>
            <person name="Kuo A."/>
            <person name="Riley R."/>
            <person name="LaButti K."/>
            <person name="Lipzen A."/>
            <person name="Lin J."/>
            <person name="Amirebrahimi M."/>
            <person name="Hesse C.N."/>
            <person name="Spatafora J.W."/>
            <person name="Henrissat B."/>
            <person name="Hainaut M."/>
            <person name="Grigoriev I.V."/>
            <person name="Hibbett D.S."/>
        </authorList>
    </citation>
    <scope>NUCLEOTIDE SEQUENCE [LARGE SCALE GENOMIC DNA]</scope>
    <source>
        <strain evidence="3 4">TC161</strain>
    </source>
</reference>
<dbReference type="GO" id="GO:0016787">
    <property type="term" value="F:hydrolase activity"/>
    <property type="evidence" value="ECO:0007669"/>
    <property type="project" value="UniProtKB-KW"/>
</dbReference>
<evidence type="ECO:0000259" key="2">
    <source>
        <dbReference type="Pfam" id="PF03959"/>
    </source>
</evidence>
<dbReference type="InterPro" id="IPR029058">
    <property type="entry name" value="AB_hydrolase_fold"/>
</dbReference>
<name>A0A164ZU77_XYLHT</name>
<dbReference type="InParanoid" id="A0A164ZU77"/>
<dbReference type="OrthoDB" id="2094269at2759"/>
<dbReference type="OMA" id="LHTEGNW"/>
<evidence type="ECO:0000313" key="4">
    <source>
        <dbReference type="Proteomes" id="UP000076632"/>
    </source>
</evidence>
<organism evidence="3 4">
    <name type="scientific">Xylona heveae (strain CBS 132557 / TC161)</name>
    <dbReference type="NCBI Taxonomy" id="1328760"/>
    <lineage>
        <taxon>Eukaryota</taxon>
        <taxon>Fungi</taxon>
        <taxon>Dikarya</taxon>
        <taxon>Ascomycota</taxon>
        <taxon>Pezizomycotina</taxon>
        <taxon>Xylonomycetes</taxon>
        <taxon>Xylonales</taxon>
        <taxon>Xylonaceae</taxon>
        <taxon>Xylona</taxon>
    </lineage>
</organism>